<sequence length="936" mass="98891">MNLTPTTIGLCVFLTVIGKGSHTATAQNTTSSPNESTIQILDVSDDSFVVKFDAITGAANYVVCYYLGDVTNNTVSNSTSVTITDVSPLENEYLVAIAYMIPTQSAFTNNVSTMIWNFNETLNDSIILSWRTFVSPGNMVFYLYSVLNPDNSQHAVHNVVNPTLTAENLLPATTYAFVVSASILSGASITSTSAPTLFSFLASSDSVSVRWDNVEGAESYESTVYEPTTGSIVGDVVGVGTHDVNNAILINLTNGQCYTFEVCAVNSAGKSCGNISINGPLPTPNPPIVVSVTQTSFNLTYDNVDGATIYNILVEDPSGNVLTNFNTSENDVLISDLTPGIAYNVSLSVIFPAGSSPKALLSQITAPPNVAGINVTSRSSTSLSIEYLQSLGSDRYDVTVTSSSGVISRFTSIGLTALATGLVDGTPHSITVVAINSAGSSQPSRIIHEFTRSISPPELFFSNATTSSFDVRWDAQRPNLPTTKYVLSVVPSSFLPMPTLSLPSVVYTFDTEAKASELEAGTEYTVTIQTQDVFGFSPLATHANYVTLPNLPTNLTAFPGDFSLNISSEAVVGASFYTFKIPLVETISSANPLGSFDGLRSGATYNITATATKTTSYGNFTSTVVKLTAATTRSIPKNVIVSDIQPTQFNVSWDAIQGADGYLVNVVPLENLTPVVAVVSGTALTVGGLKPGIIHNVTVQGTYETGIGSKSKVVQQITAPDLPKGISVQTVTADEVTLFWNQVSNATNYRALYAEGSSMTYLNTTVDVTNATISGLQNATLYKFMVIAINGIFESDQSSEVQQITATLTPIFLLKSTTQTTILATWNSPTGAAMFTVKVVIGTTSPIYDQTINTNSIKLTFTDGIRPGTNYTICVSAQTSSLSSGGVTSSAESCIFLVTAPADPSAPLDITSTSNSLHVVWNAADGATDYELVVVE</sequence>
<feature type="domain" description="Fibronectin type-III" evidence="2">
    <location>
        <begin position="722"/>
        <end position="810"/>
    </location>
</feature>
<dbReference type="InterPro" id="IPR036116">
    <property type="entry name" value="FN3_sf"/>
</dbReference>
<feature type="chain" id="PRO_5045627015" description="Fibronectin type-III domain-containing protein" evidence="1">
    <location>
        <begin position="27"/>
        <end position="936"/>
    </location>
</feature>
<comment type="caution">
    <text evidence="3">The sequence shown here is derived from an EMBL/GenBank/DDBJ whole genome shotgun (WGS) entry which is preliminary data.</text>
</comment>
<evidence type="ECO:0000259" key="2">
    <source>
        <dbReference type="PROSITE" id="PS50853"/>
    </source>
</evidence>
<feature type="domain" description="Fibronectin type-III" evidence="2">
    <location>
        <begin position="283"/>
        <end position="369"/>
    </location>
</feature>
<dbReference type="InterPro" id="IPR013783">
    <property type="entry name" value="Ig-like_fold"/>
</dbReference>
<feature type="domain" description="Fibronectin type-III" evidence="2">
    <location>
        <begin position="635"/>
        <end position="721"/>
    </location>
</feature>
<protein>
    <recommendedName>
        <fullName evidence="2">Fibronectin type-III domain-containing protein</fullName>
    </recommendedName>
</protein>
<evidence type="ECO:0000313" key="3">
    <source>
        <dbReference type="EMBL" id="CAK8690966.1"/>
    </source>
</evidence>
<dbReference type="CDD" id="cd00063">
    <property type="entry name" value="FN3"/>
    <property type="match status" value="4"/>
</dbReference>
<dbReference type="SMART" id="SM00060">
    <property type="entry name" value="FN3"/>
    <property type="match status" value="9"/>
</dbReference>
<name>A0ABP0GGS2_CLALP</name>
<dbReference type="Gene3D" id="2.60.40.10">
    <property type="entry name" value="Immunoglobulins"/>
    <property type="match status" value="7"/>
</dbReference>
<reference evidence="3 4" key="1">
    <citation type="submission" date="2024-02" db="EMBL/GenBank/DDBJ databases">
        <authorList>
            <person name="Daric V."/>
            <person name="Darras S."/>
        </authorList>
    </citation>
    <scope>NUCLEOTIDE SEQUENCE [LARGE SCALE GENOMIC DNA]</scope>
</reference>
<dbReference type="PROSITE" id="PS50853">
    <property type="entry name" value="FN3"/>
    <property type="match status" value="4"/>
</dbReference>
<gene>
    <name evidence="3" type="ORF">CVLEPA_LOCUS23508</name>
</gene>
<dbReference type="InterPro" id="IPR003961">
    <property type="entry name" value="FN3_dom"/>
</dbReference>
<evidence type="ECO:0000313" key="4">
    <source>
        <dbReference type="Proteomes" id="UP001642483"/>
    </source>
</evidence>
<dbReference type="Pfam" id="PF00041">
    <property type="entry name" value="fn3"/>
    <property type="match status" value="3"/>
</dbReference>
<dbReference type="SUPFAM" id="SSF49265">
    <property type="entry name" value="Fibronectin type III"/>
    <property type="match status" value="5"/>
</dbReference>
<dbReference type="PANTHER" id="PTHR47135:SF1">
    <property type="entry name" value="FIBRONECTIN TYPE III DOMAIN-CONTAINING PROTEIN 7"/>
    <property type="match status" value="1"/>
</dbReference>
<accession>A0ABP0GGS2</accession>
<organism evidence="3 4">
    <name type="scientific">Clavelina lepadiformis</name>
    <name type="common">Light-bulb sea squirt</name>
    <name type="synonym">Ascidia lepadiformis</name>
    <dbReference type="NCBI Taxonomy" id="159417"/>
    <lineage>
        <taxon>Eukaryota</taxon>
        <taxon>Metazoa</taxon>
        <taxon>Chordata</taxon>
        <taxon>Tunicata</taxon>
        <taxon>Ascidiacea</taxon>
        <taxon>Aplousobranchia</taxon>
        <taxon>Clavelinidae</taxon>
        <taxon>Clavelina</taxon>
    </lineage>
</organism>
<feature type="signal peptide" evidence="1">
    <location>
        <begin position="1"/>
        <end position="26"/>
    </location>
</feature>
<dbReference type="EMBL" id="CAWYQH010000119">
    <property type="protein sequence ID" value="CAK8690966.1"/>
    <property type="molecule type" value="Genomic_DNA"/>
</dbReference>
<keyword evidence="1" id="KW-0732">Signal</keyword>
<proteinExistence type="predicted"/>
<evidence type="ECO:0000256" key="1">
    <source>
        <dbReference type="SAM" id="SignalP"/>
    </source>
</evidence>
<dbReference type="Proteomes" id="UP001642483">
    <property type="component" value="Unassembled WGS sequence"/>
</dbReference>
<dbReference type="PANTHER" id="PTHR47135">
    <property type="entry name" value="FIBRONECTIN TYPE III DOMAIN-CONTAINING PROTEIN 7"/>
    <property type="match status" value="1"/>
</dbReference>
<keyword evidence="4" id="KW-1185">Reference proteome</keyword>
<feature type="domain" description="Fibronectin type-III" evidence="2">
    <location>
        <begin position="453"/>
        <end position="550"/>
    </location>
</feature>